<sequence>MQVHFLLNMPLTRDTLLYSNVKLD</sequence>
<keyword evidence="2" id="KW-1185">Reference proteome</keyword>
<proteinExistence type="predicted"/>
<dbReference type="EMBL" id="DUZY01000001">
    <property type="protein sequence ID" value="DAD23894.1"/>
    <property type="molecule type" value="Genomic_DNA"/>
</dbReference>
<reference evidence="1 2" key="1">
    <citation type="journal article" date="2020" name="Mol. Biol. Evol.">
        <title>Distinct Expression and Methylation Patterns for Genes with Different Fates following a Single Whole-Genome Duplication in Flowering Plants.</title>
        <authorList>
            <person name="Shi T."/>
            <person name="Rahmani R.S."/>
            <person name="Gugger P.F."/>
            <person name="Wang M."/>
            <person name="Li H."/>
            <person name="Zhang Y."/>
            <person name="Li Z."/>
            <person name="Wang Q."/>
            <person name="Van de Peer Y."/>
            <person name="Marchal K."/>
            <person name="Chen J."/>
        </authorList>
    </citation>
    <scope>NUCLEOTIDE SEQUENCE [LARGE SCALE GENOMIC DNA]</scope>
    <source>
        <tissue evidence="1">Leaf</tissue>
    </source>
</reference>
<protein>
    <submittedName>
        <fullName evidence="1">Uncharacterized protein</fullName>
    </submittedName>
</protein>
<gene>
    <name evidence="1" type="ORF">HUJ06_025357</name>
</gene>
<organism evidence="1 2">
    <name type="scientific">Nelumbo nucifera</name>
    <name type="common">Sacred lotus</name>
    <dbReference type="NCBI Taxonomy" id="4432"/>
    <lineage>
        <taxon>Eukaryota</taxon>
        <taxon>Viridiplantae</taxon>
        <taxon>Streptophyta</taxon>
        <taxon>Embryophyta</taxon>
        <taxon>Tracheophyta</taxon>
        <taxon>Spermatophyta</taxon>
        <taxon>Magnoliopsida</taxon>
        <taxon>Proteales</taxon>
        <taxon>Nelumbonaceae</taxon>
        <taxon>Nelumbo</taxon>
    </lineage>
</organism>
<comment type="caution">
    <text evidence="1">The sequence shown here is derived from an EMBL/GenBank/DDBJ whole genome shotgun (WGS) entry which is preliminary data.</text>
</comment>
<accession>A0A822XQL2</accession>
<dbReference type="Proteomes" id="UP000607653">
    <property type="component" value="Unassembled WGS sequence"/>
</dbReference>
<name>A0A822XQL2_NELNU</name>
<evidence type="ECO:0000313" key="2">
    <source>
        <dbReference type="Proteomes" id="UP000607653"/>
    </source>
</evidence>
<dbReference type="AlphaFoldDB" id="A0A822XQL2"/>
<evidence type="ECO:0000313" key="1">
    <source>
        <dbReference type="EMBL" id="DAD23894.1"/>
    </source>
</evidence>